<name>W1PT91_AMBTC</name>
<dbReference type="GO" id="GO:0031490">
    <property type="term" value="F:chromatin DNA binding"/>
    <property type="evidence" value="ECO:0007669"/>
    <property type="project" value="InterPro"/>
</dbReference>
<sequence>MQWRNRSQNDNQEVGSSVDRRICFVYSLYEKGYYRRVQSIFISICNYRRILNWLWPYLQKGTPFSPVLRLVRNFGGGSEPAARQGRAFKRPWVRLDTLKRHFPAGDPVGLSVLTTVAALFEEKIFTSAENQADYLRKISLKMLTMETKSAMWNSTASNPTREKRKFARSR</sequence>
<feature type="region of interest" description="Disordered" evidence="3">
    <location>
        <begin position="151"/>
        <end position="170"/>
    </location>
</feature>
<organism evidence="5 6">
    <name type="scientific">Amborella trichopoda</name>
    <dbReference type="NCBI Taxonomy" id="13333"/>
    <lineage>
        <taxon>Eukaryota</taxon>
        <taxon>Viridiplantae</taxon>
        <taxon>Streptophyta</taxon>
        <taxon>Embryophyta</taxon>
        <taxon>Tracheophyta</taxon>
        <taxon>Spermatophyta</taxon>
        <taxon>Magnoliopsida</taxon>
        <taxon>Amborellales</taxon>
        <taxon>Amborellaceae</taxon>
        <taxon>Amborella</taxon>
    </lineage>
</organism>
<dbReference type="PANTHER" id="PTHR33137:SF43">
    <property type="entry name" value="C2H2-TYPE DOMAIN-CONTAINING PROTEIN"/>
    <property type="match status" value="1"/>
</dbReference>
<evidence type="ECO:0000256" key="2">
    <source>
        <dbReference type="ARBA" id="ARBA00023242"/>
    </source>
</evidence>
<evidence type="ECO:0000313" key="5">
    <source>
        <dbReference type="EMBL" id="ERN10505.1"/>
    </source>
</evidence>
<reference evidence="6" key="1">
    <citation type="journal article" date="2013" name="Science">
        <title>The Amborella genome and the evolution of flowering plants.</title>
        <authorList>
            <consortium name="Amborella Genome Project"/>
        </authorList>
    </citation>
    <scope>NUCLEOTIDE SEQUENCE [LARGE SCALE GENOMIC DNA]</scope>
</reference>
<comment type="subcellular location">
    <subcellularLocation>
        <location evidence="1">Nucleus</location>
    </subcellularLocation>
</comment>
<dbReference type="Gene3D" id="1.10.246.20">
    <property type="entry name" value="Coactivator CBP, KIX domain"/>
    <property type="match status" value="1"/>
</dbReference>
<dbReference type="Proteomes" id="UP000017836">
    <property type="component" value="Unassembled WGS sequence"/>
</dbReference>
<dbReference type="InterPro" id="IPR044661">
    <property type="entry name" value="MED15a/b/c-like"/>
</dbReference>
<keyword evidence="6" id="KW-1185">Reference proteome</keyword>
<dbReference type="EMBL" id="KI392824">
    <property type="protein sequence ID" value="ERN10505.1"/>
    <property type="molecule type" value="Genomic_DNA"/>
</dbReference>
<proteinExistence type="predicted"/>
<dbReference type="GO" id="GO:0005634">
    <property type="term" value="C:nucleus"/>
    <property type="evidence" value="ECO:0007669"/>
    <property type="project" value="UniProtKB-SubCell"/>
</dbReference>
<dbReference type="HOGENOM" id="CLU_1572779_0_0_1"/>
<gene>
    <name evidence="5" type="ORF">AMTR_s00166p00015600</name>
</gene>
<evidence type="ECO:0000313" key="6">
    <source>
        <dbReference type="Proteomes" id="UP000017836"/>
    </source>
</evidence>
<protein>
    <recommendedName>
        <fullName evidence="4">Mediator complex subunit 15 KIX domain-containing protein</fullName>
    </recommendedName>
</protein>
<dbReference type="InterPro" id="IPR036546">
    <property type="entry name" value="MED15_KIX"/>
</dbReference>
<feature type="domain" description="Mediator complex subunit 15 KIX" evidence="4">
    <location>
        <begin position="80"/>
        <end position="154"/>
    </location>
</feature>
<dbReference type="InterPro" id="IPR036529">
    <property type="entry name" value="KIX_dom_sf"/>
</dbReference>
<accession>W1PT91</accession>
<dbReference type="Gramene" id="ERN10505">
    <property type="protein sequence ID" value="ERN10505"/>
    <property type="gene ID" value="AMTR_s00166p00015600"/>
</dbReference>
<keyword evidence="2" id="KW-0539">Nucleus</keyword>
<evidence type="ECO:0000256" key="1">
    <source>
        <dbReference type="ARBA" id="ARBA00004123"/>
    </source>
</evidence>
<evidence type="ECO:0000259" key="4">
    <source>
        <dbReference type="Pfam" id="PF16987"/>
    </source>
</evidence>
<dbReference type="AlphaFoldDB" id="W1PT91"/>
<dbReference type="PANTHER" id="PTHR33137">
    <property type="entry name" value="MEDIATOR OF RNA POLYMERASE II TRANSCRIPTION SUBUNIT 15A-RELATED"/>
    <property type="match status" value="1"/>
</dbReference>
<dbReference type="GO" id="GO:0003713">
    <property type="term" value="F:transcription coactivator activity"/>
    <property type="evidence" value="ECO:0007669"/>
    <property type="project" value="InterPro"/>
</dbReference>
<evidence type="ECO:0000256" key="3">
    <source>
        <dbReference type="SAM" id="MobiDB-lite"/>
    </source>
</evidence>
<dbReference type="Pfam" id="PF16987">
    <property type="entry name" value="KIX_2"/>
    <property type="match status" value="1"/>
</dbReference>